<feature type="chain" id="PRO_5007836966" evidence="6">
    <location>
        <begin position="18"/>
        <end position="499"/>
    </location>
</feature>
<protein>
    <submittedName>
        <fullName evidence="8">Phospholipid/glycerol acyltransferase</fullName>
    </submittedName>
</protein>
<evidence type="ECO:0000256" key="2">
    <source>
        <dbReference type="ARBA" id="ARBA00023026"/>
    </source>
</evidence>
<evidence type="ECO:0000256" key="4">
    <source>
        <dbReference type="SAM" id="MobiDB-lite"/>
    </source>
</evidence>
<dbReference type="InterPro" id="IPR018392">
    <property type="entry name" value="LysM"/>
</dbReference>
<proteinExistence type="inferred from homology"/>
<reference evidence="8 9" key="1">
    <citation type="journal article" date="2016" name="Genome Biol. Evol.">
        <title>Divergent and convergent evolution of fungal pathogenicity.</title>
        <authorList>
            <person name="Shang Y."/>
            <person name="Xiao G."/>
            <person name="Zheng P."/>
            <person name="Cen K."/>
            <person name="Zhan S."/>
            <person name="Wang C."/>
        </authorList>
    </citation>
    <scope>NUCLEOTIDE SEQUENCE [LARGE SCALE GENOMIC DNA]</scope>
    <source>
        <strain evidence="8 9">RCEF 1005</strain>
    </source>
</reference>
<keyword evidence="5" id="KW-0812">Transmembrane</keyword>
<keyword evidence="8" id="KW-0012">Acyltransferase</keyword>
<feature type="domain" description="LysM" evidence="7">
    <location>
        <begin position="47"/>
        <end position="101"/>
    </location>
</feature>
<dbReference type="SUPFAM" id="SSF54106">
    <property type="entry name" value="LysM domain"/>
    <property type="match status" value="1"/>
</dbReference>
<keyword evidence="2" id="KW-0843">Virulence</keyword>
<accession>A0A162KK41</accession>
<feature type="transmembrane region" description="Helical" evidence="5">
    <location>
        <begin position="204"/>
        <end position="229"/>
    </location>
</feature>
<keyword evidence="8" id="KW-0808">Transferase</keyword>
<keyword evidence="9" id="KW-1185">Reference proteome</keyword>
<feature type="transmembrane region" description="Helical" evidence="5">
    <location>
        <begin position="241"/>
        <end position="259"/>
    </location>
</feature>
<evidence type="ECO:0000256" key="5">
    <source>
        <dbReference type="SAM" id="Phobius"/>
    </source>
</evidence>
<dbReference type="Gene3D" id="3.10.350.10">
    <property type="entry name" value="LysM domain"/>
    <property type="match status" value="2"/>
</dbReference>
<organism evidence="8 9">
    <name type="scientific">Akanthomyces lecanii RCEF 1005</name>
    <dbReference type="NCBI Taxonomy" id="1081108"/>
    <lineage>
        <taxon>Eukaryota</taxon>
        <taxon>Fungi</taxon>
        <taxon>Dikarya</taxon>
        <taxon>Ascomycota</taxon>
        <taxon>Pezizomycotina</taxon>
        <taxon>Sordariomycetes</taxon>
        <taxon>Hypocreomycetidae</taxon>
        <taxon>Hypocreales</taxon>
        <taxon>Cordycipitaceae</taxon>
        <taxon>Akanthomyces</taxon>
        <taxon>Cordyceps confragosa</taxon>
    </lineage>
</organism>
<dbReference type="InterPro" id="IPR002123">
    <property type="entry name" value="Plipid/glycerol_acylTrfase"/>
</dbReference>
<dbReference type="AlphaFoldDB" id="A0A162KK41"/>
<dbReference type="STRING" id="1081108.A0A162KK41"/>
<dbReference type="InterPro" id="IPR036779">
    <property type="entry name" value="LysM_dom_sf"/>
</dbReference>
<dbReference type="PANTHER" id="PTHR34997:SF1">
    <property type="entry name" value="PEPTIDOGLYCAN-BINDING LYSIN DOMAIN"/>
    <property type="match status" value="1"/>
</dbReference>
<evidence type="ECO:0000256" key="6">
    <source>
        <dbReference type="SAM" id="SignalP"/>
    </source>
</evidence>
<evidence type="ECO:0000313" key="9">
    <source>
        <dbReference type="Proteomes" id="UP000076881"/>
    </source>
</evidence>
<comment type="caution">
    <text evidence="8">The sequence shown here is derived from an EMBL/GenBank/DDBJ whole genome shotgun (WGS) entry which is preliminary data.</text>
</comment>
<gene>
    <name evidence="8" type="ORF">LEL_03792</name>
</gene>
<keyword evidence="1" id="KW-0147">Chitin-binding</keyword>
<dbReference type="PROSITE" id="PS51782">
    <property type="entry name" value="LYSM"/>
    <property type="match status" value="2"/>
</dbReference>
<keyword evidence="5" id="KW-1133">Transmembrane helix</keyword>
<dbReference type="CDD" id="cd00118">
    <property type="entry name" value="LysM"/>
    <property type="match status" value="1"/>
</dbReference>
<dbReference type="GO" id="GO:0008061">
    <property type="term" value="F:chitin binding"/>
    <property type="evidence" value="ECO:0007669"/>
    <property type="project" value="UniProtKB-KW"/>
</dbReference>
<feature type="compositionally biased region" description="Low complexity" evidence="4">
    <location>
        <begin position="431"/>
        <end position="444"/>
    </location>
</feature>
<dbReference type="Proteomes" id="UP000076881">
    <property type="component" value="Unassembled WGS sequence"/>
</dbReference>
<dbReference type="GO" id="GO:0016746">
    <property type="term" value="F:acyltransferase activity"/>
    <property type="evidence" value="ECO:0007669"/>
    <property type="project" value="UniProtKB-KW"/>
</dbReference>
<dbReference type="Pfam" id="PF01476">
    <property type="entry name" value="LysM"/>
    <property type="match status" value="2"/>
</dbReference>
<dbReference type="EMBL" id="AZHF01000002">
    <property type="protein sequence ID" value="OAA80306.1"/>
    <property type="molecule type" value="Genomic_DNA"/>
</dbReference>
<evidence type="ECO:0000256" key="3">
    <source>
        <dbReference type="ARBA" id="ARBA00044955"/>
    </source>
</evidence>
<feature type="signal peptide" evidence="6">
    <location>
        <begin position="1"/>
        <end position="17"/>
    </location>
</feature>
<dbReference type="SMART" id="SM00563">
    <property type="entry name" value="PlsC"/>
    <property type="match status" value="1"/>
</dbReference>
<evidence type="ECO:0000259" key="7">
    <source>
        <dbReference type="PROSITE" id="PS51782"/>
    </source>
</evidence>
<dbReference type="OrthoDB" id="272512at2759"/>
<comment type="similarity">
    <text evidence="3">Belongs to the secreted LysM effector family.</text>
</comment>
<dbReference type="InterPro" id="IPR052210">
    <property type="entry name" value="LysM1-like"/>
</dbReference>
<sequence length="499" mass="53635">MKGFVAAASTLALAASATPLAPRENTCAQGSKPPYGALTNSACPCWSWYKIQTGDGDCGKVASKFGVSRADIIKWNPDVSKTLDGTFYDCINFWPQQQICVGVTPPNPLPAAPCNADAPYPVGKDTVCGCKKWYKIVSGDDCGPVAGKFGISSDQLIKWNPWLSADVDGTHYACMNMWPGDNLCVATGIAPFLPVTTTLSAVSAAYHALVFALRVPFFVAFAVGYFALFHHLPLPVIARKVALWCLLGIPGIWWVDLQLDGVKRGTLADQPRHRFPHGGTVIAANFTSPIDVVYLAAIFDPIFTVAYPGTRRVRRVGLFAAVLAALAPPPSAADRPRDSELVSLRQLLEQYPDRPIAVFPECTTTNGKAILPLSPSLLECPADVQIFPVSLRYTPADVTTPVPGRWVSFLWNLLSRPTTCIRVRIAEGQSNTSAASTNGASTNGQVRSRGADAGDVSAEEQRVLDAIAEALARLGRVKRVGLTVEDKSAFVKALHRKRS</sequence>
<dbReference type="PANTHER" id="PTHR34997">
    <property type="entry name" value="AM15"/>
    <property type="match status" value="1"/>
</dbReference>
<dbReference type="SMART" id="SM00257">
    <property type="entry name" value="LysM"/>
    <property type="match status" value="2"/>
</dbReference>
<dbReference type="Pfam" id="PF01553">
    <property type="entry name" value="Acyltransferase"/>
    <property type="match status" value="1"/>
</dbReference>
<name>A0A162KK41_CORDF</name>
<evidence type="ECO:0000256" key="1">
    <source>
        <dbReference type="ARBA" id="ARBA00022669"/>
    </source>
</evidence>
<feature type="region of interest" description="Disordered" evidence="4">
    <location>
        <begin position="431"/>
        <end position="454"/>
    </location>
</feature>
<feature type="domain" description="LysM" evidence="7">
    <location>
        <begin position="132"/>
        <end position="185"/>
    </location>
</feature>
<keyword evidence="6" id="KW-0732">Signal</keyword>
<evidence type="ECO:0000313" key="8">
    <source>
        <dbReference type="EMBL" id="OAA80306.1"/>
    </source>
</evidence>
<keyword evidence="5" id="KW-0472">Membrane</keyword>